<dbReference type="SUPFAM" id="SSF69786">
    <property type="entry name" value="YggU-like"/>
    <property type="match status" value="1"/>
</dbReference>
<dbReference type="InterPro" id="IPR036591">
    <property type="entry name" value="YggU-like_sf"/>
</dbReference>
<dbReference type="GO" id="GO:0005737">
    <property type="term" value="C:cytoplasm"/>
    <property type="evidence" value="ECO:0007669"/>
    <property type="project" value="TreeGrafter"/>
</dbReference>
<proteinExistence type="inferred from homology"/>
<reference evidence="3" key="1">
    <citation type="submission" date="2009-10" db="EMBL/GenBank/DDBJ databases">
        <title>Complete sequence of chromosome of Methanocaldococcus vulcanius M7.</title>
        <authorList>
            <consortium name="US DOE Joint Genome Institute"/>
            <person name="Lucas S."/>
            <person name="Copeland A."/>
            <person name="Lapidus A."/>
            <person name="Glavina del Rio T."/>
            <person name="Dalin E."/>
            <person name="Tice H."/>
            <person name="Bruce D."/>
            <person name="Goodwin L."/>
            <person name="Pitluck S."/>
            <person name="Lcollab F.I."/>
            <person name="Brettin T."/>
            <person name="Detter J.C."/>
            <person name="Han C."/>
            <person name="Tapia R."/>
            <person name="Kuske C.R."/>
            <person name="Schmutz J."/>
            <person name="Larimer F."/>
            <person name="Land M."/>
            <person name="Hauser L."/>
            <person name="Kyrpides N."/>
            <person name="Ovchinikova G."/>
            <person name="Sieprawska-Lupa M."/>
            <person name="Whitman W.B."/>
            <person name="Woyke T."/>
        </authorList>
    </citation>
    <scope>NUCLEOTIDE SEQUENCE [LARGE SCALE GENOMIC DNA]</scope>
    <source>
        <strain evidence="3">M7</strain>
    </source>
</reference>
<dbReference type="Gene3D" id="3.30.1200.10">
    <property type="entry name" value="YggU-like"/>
    <property type="match status" value="1"/>
</dbReference>
<keyword evidence="4" id="KW-1185">Reference proteome</keyword>
<organism evidence="3 4">
    <name type="scientific">Methanocaldococcus vulcanius (strain ATCC 700851 / DSM 12094 / M7)</name>
    <name type="common">Methanococcus vulcanius</name>
    <dbReference type="NCBI Taxonomy" id="579137"/>
    <lineage>
        <taxon>Archaea</taxon>
        <taxon>Methanobacteriati</taxon>
        <taxon>Methanobacteriota</taxon>
        <taxon>Methanomada group</taxon>
        <taxon>Methanococci</taxon>
        <taxon>Methanococcales</taxon>
        <taxon>Methanocaldococcaceae</taxon>
        <taxon>Methanocaldococcus</taxon>
    </lineage>
</organism>
<evidence type="ECO:0000256" key="1">
    <source>
        <dbReference type="ARBA" id="ARBA00010364"/>
    </source>
</evidence>
<protein>
    <recommendedName>
        <fullName evidence="2">UPF0235 protein Metvu_0789</fullName>
    </recommendedName>
</protein>
<dbReference type="SMART" id="SM01152">
    <property type="entry name" value="DUF167"/>
    <property type="match status" value="1"/>
</dbReference>
<comment type="similarity">
    <text evidence="1 2">Belongs to the UPF0235 family.</text>
</comment>
<evidence type="ECO:0000256" key="2">
    <source>
        <dbReference type="HAMAP-Rule" id="MF_00634"/>
    </source>
</evidence>
<dbReference type="Proteomes" id="UP000002063">
    <property type="component" value="Chromosome"/>
</dbReference>
<dbReference type="GeneID" id="8513126"/>
<dbReference type="Pfam" id="PF02594">
    <property type="entry name" value="DUF167"/>
    <property type="match status" value="1"/>
</dbReference>
<dbReference type="eggNOG" id="arCOG04058">
    <property type="taxonomic scope" value="Archaea"/>
</dbReference>
<dbReference type="EMBL" id="CP001787">
    <property type="protein sequence ID" value="ACX72647.1"/>
    <property type="molecule type" value="Genomic_DNA"/>
</dbReference>
<dbReference type="OrthoDB" id="53248at2157"/>
<dbReference type="PANTHER" id="PTHR13420">
    <property type="entry name" value="UPF0235 PROTEIN C15ORF40"/>
    <property type="match status" value="1"/>
</dbReference>
<dbReference type="NCBIfam" id="TIGR00251">
    <property type="entry name" value="DUF167 family protein"/>
    <property type="match status" value="1"/>
</dbReference>
<gene>
    <name evidence="3" type="ordered locus">Metvu_0789</name>
</gene>
<dbReference type="AlphaFoldDB" id="C9RGE5"/>
<accession>C9RGE5</accession>
<name>C9RGE5_METVM</name>
<dbReference type="RefSeq" id="WP_015732867.1">
    <property type="nucleotide sequence ID" value="NC_013407.1"/>
</dbReference>
<sequence length="102" mass="11593">MIETIIKERKDGILIDIDVQANAKRNEIAGINEWRKRLSVKIKAPAIEGKANKEIIKFFGNLFKKDVEIILGKTSSQKTILILGAKKGYVEEILKKELEKTK</sequence>
<dbReference type="InterPro" id="IPR003746">
    <property type="entry name" value="DUF167"/>
</dbReference>
<dbReference type="KEGG" id="mvu:Metvu_0789"/>
<dbReference type="STRING" id="579137.Metvu_0789"/>
<evidence type="ECO:0000313" key="3">
    <source>
        <dbReference type="EMBL" id="ACX72647.1"/>
    </source>
</evidence>
<dbReference type="PANTHER" id="PTHR13420:SF7">
    <property type="entry name" value="UPF0235 PROTEIN C15ORF40"/>
    <property type="match status" value="1"/>
</dbReference>
<dbReference type="HAMAP" id="MF_00634">
    <property type="entry name" value="UPF0235"/>
    <property type="match status" value="1"/>
</dbReference>
<dbReference type="HOGENOM" id="CLU_130694_6_1_2"/>
<evidence type="ECO:0000313" key="4">
    <source>
        <dbReference type="Proteomes" id="UP000002063"/>
    </source>
</evidence>